<gene>
    <name evidence="1" type="ORF">MNOR_LOCUS41765</name>
</gene>
<name>A0AAV2SU82_MEGNR</name>
<accession>A0AAV2SU82</accession>
<proteinExistence type="predicted"/>
<protein>
    <submittedName>
        <fullName evidence="1">Uncharacterized protein</fullName>
    </submittedName>
</protein>
<sequence length="228" mass="25397">MFPQVVSANSNRFSQASLSNPGTHISRVFMSFVSETTNCDSRQELGTVYIDIDQDAPQAKQFLSLFTGTQGYSYKGLANIQVIRDNSNSSHAISTNKIVQENGTNRSIRLFSQNANNSKINEKNNVCLYGNCGFVIFHEQPPATCNFEVVGSVVSGLEVISKVSDLSSRSTSNVQIQNTFTNQQQLYGGYLYVHYPRYGPLMQRHHSKIQTQRNQVNITVDEVGVVIQ</sequence>
<organism evidence="1 2">
    <name type="scientific">Meganyctiphanes norvegica</name>
    <name type="common">Northern krill</name>
    <name type="synonym">Thysanopoda norvegica</name>
    <dbReference type="NCBI Taxonomy" id="48144"/>
    <lineage>
        <taxon>Eukaryota</taxon>
        <taxon>Metazoa</taxon>
        <taxon>Ecdysozoa</taxon>
        <taxon>Arthropoda</taxon>
        <taxon>Crustacea</taxon>
        <taxon>Multicrustacea</taxon>
        <taxon>Malacostraca</taxon>
        <taxon>Eumalacostraca</taxon>
        <taxon>Eucarida</taxon>
        <taxon>Euphausiacea</taxon>
        <taxon>Euphausiidae</taxon>
        <taxon>Meganyctiphanes</taxon>
    </lineage>
</organism>
<dbReference type="EMBL" id="CAXKWB010169065">
    <property type="protein sequence ID" value="CAL4251127.1"/>
    <property type="molecule type" value="Genomic_DNA"/>
</dbReference>
<dbReference type="Gene3D" id="2.40.100.10">
    <property type="entry name" value="Cyclophilin-like"/>
    <property type="match status" value="1"/>
</dbReference>
<keyword evidence="2" id="KW-1185">Reference proteome</keyword>
<dbReference type="Proteomes" id="UP001497623">
    <property type="component" value="Unassembled WGS sequence"/>
</dbReference>
<comment type="caution">
    <text evidence="1">The sequence shown here is derived from an EMBL/GenBank/DDBJ whole genome shotgun (WGS) entry which is preliminary data.</text>
</comment>
<dbReference type="InterPro" id="IPR029000">
    <property type="entry name" value="Cyclophilin-like_dom_sf"/>
</dbReference>
<dbReference type="AlphaFoldDB" id="A0AAV2SU82"/>
<reference evidence="1 2" key="1">
    <citation type="submission" date="2024-05" db="EMBL/GenBank/DDBJ databases">
        <authorList>
            <person name="Wallberg A."/>
        </authorList>
    </citation>
    <scope>NUCLEOTIDE SEQUENCE [LARGE SCALE GENOMIC DNA]</scope>
</reference>
<evidence type="ECO:0000313" key="1">
    <source>
        <dbReference type="EMBL" id="CAL4251127.1"/>
    </source>
</evidence>
<dbReference type="SUPFAM" id="SSF50891">
    <property type="entry name" value="Cyclophilin-like"/>
    <property type="match status" value="1"/>
</dbReference>
<evidence type="ECO:0000313" key="2">
    <source>
        <dbReference type="Proteomes" id="UP001497623"/>
    </source>
</evidence>